<accession>K5V9U4</accession>
<organism evidence="2 3">
    <name type="scientific">Phanerochaete carnosa (strain HHB-10118-sp)</name>
    <name type="common">White-rot fungus</name>
    <name type="synonym">Peniophora carnosa</name>
    <dbReference type="NCBI Taxonomy" id="650164"/>
    <lineage>
        <taxon>Eukaryota</taxon>
        <taxon>Fungi</taxon>
        <taxon>Dikarya</taxon>
        <taxon>Basidiomycota</taxon>
        <taxon>Agaricomycotina</taxon>
        <taxon>Agaricomycetes</taxon>
        <taxon>Polyporales</taxon>
        <taxon>Phanerochaetaceae</taxon>
        <taxon>Phanerochaete</taxon>
    </lineage>
</organism>
<protein>
    <submittedName>
        <fullName evidence="2">Uncharacterized protein</fullName>
    </submittedName>
</protein>
<keyword evidence="3" id="KW-1185">Reference proteome</keyword>
<dbReference type="RefSeq" id="XP_007392189.1">
    <property type="nucleotide sequence ID" value="XM_007392127.1"/>
</dbReference>
<evidence type="ECO:0000313" key="3">
    <source>
        <dbReference type="Proteomes" id="UP000008370"/>
    </source>
</evidence>
<dbReference type="Proteomes" id="UP000008370">
    <property type="component" value="Unassembled WGS sequence"/>
</dbReference>
<dbReference type="AlphaFoldDB" id="K5V9U4"/>
<feature type="region of interest" description="Disordered" evidence="1">
    <location>
        <begin position="1"/>
        <end position="56"/>
    </location>
</feature>
<reference evidence="2 3" key="1">
    <citation type="journal article" date="2012" name="BMC Genomics">
        <title>Comparative genomics of the white-rot fungi, Phanerochaete carnosa and P. chrysosporium, to elucidate the genetic basis of the distinct wood types they colonize.</title>
        <authorList>
            <person name="Suzuki H."/>
            <person name="MacDonald J."/>
            <person name="Syed K."/>
            <person name="Salamov A."/>
            <person name="Hori C."/>
            <person name="Aerts A."/>
            <person name="Henrissat B."/>
            <person name="Wiebenga A."/>
            <person name="vanKuyk P.A."/>
            <person name="Barry K."/>
            <person name="Lindquist E."/>
            <person name="LaButti K."/>
            <person name="Lapidus A."/>
            <person name="Lucas S."/>
            <person name="Coutinho P."/>
            <person name="Gong Y."/>
            <person name="Samejima M."/>
            <person name="Mahadevan R."/>
            <person name="Abou-Zaid M."/>
            <person name="de Vries R.P."/>
            <person name="Igarashi K."/>
            <person name="Yadav J.S."/>
            <person name="Grigoriev I.V."/>
            <person name="Master E.R."/>
        </authorList>
    </citation>
    <scope>NUCLEOTIDE SEQUENCE [LARGE SCALE GENOMIC DNA]</scope>
    <source>
        <strain evidence="2 3">HHB-10118-sp</strain>
    </source>
</reference>
<dbReference type="HOGENOM" id="CLU_2441588_0_0_1"/>
<dbReference type="GeneID" id="18914876"/>
<evidence type="ECO:0000256" key="1">
    <source>
        <dbReference type="SAM" id="MobiDB-lite"/>
    </source>
</evidence>
<sequence length="90" mass="9514">MPAHPSVLSHGPGSCHAHRDLATSLVPPPPAPHGPCQSLHPATCSRAPSPDSSLLTHSTQHYHDTAQDAAHAVNMLRISDSQSPKSVKKY</sequence>
<evidence type="ECO:0000313" key="2">
    <source>
        <dbReference type="EMBL" id="EKM59631.1"/>
    </source>
</evidence>
<gene>
    <name evidence="2" type="ORF">PHACADRAFT_250259</name>
</gene>
<name>K5V9U4_PHACS</name>
<dbReference type="KEGG" id="pco:PHACADRAFT_250259"/>
<dbReference type="EMBL" id="JH930469">
    <property type="protein sequence ID" value="EKM59631.1"/>
    <property type="molecule type" value="Genomic_DNA"/>
</dbReference>
<proteinExistence type="predicted"/>
<dbReference type="InParanoid" id="K5V9U4"/>